<comment type="similarity">
    <text evidence="3">Belongs to the DNA2/NAM7 helicase family.</text>
</comment>
<feature type="domain" description="DNA2/NAM7 helicase helicase" evidence="20">
    <location>
        <begin position="845"/>
        <end position="929"/>
    </location>
</feature>
<keyword evidence="7" id="KW-0540">Nuclease</keyword>
<comment type="cofactor">
    <cofactor evidence="1">
        <name>[4Fe-4S] cluster</name>
        <dbReference type="ChEBI" id="CHEBI:49883"/>
    </cofactor>
</comment>
<evidence type="ECO:0000256" key="17">
    <source>
        <dbReference type="ARBA" id="ARBA00047995"/>
    </source>
</evidence>
<evidence type="ECO:0000256" key="3">
    <source>
        <dbReference type="ARBA" id="ARBA00007913"/>
    </source>
</evidence>
<dbReference type="GO" id="GO:0046872">
    <property type="term" value="F:metal ion binding"/>
    <property type="evidence" value="ECO:0007669"/>
    <property type="project" value="UniProtKB-KW"/>
</dbReference>
<dbReference type="CDD" id="cd22318">
    <property type="entry name" value="DNA2_N-like"/>
    <property type="match status" value="1"/>
</dbReference>
<reference evidence="21" key="1">
    <citation type="submission" date="2021-06" db="EMBL/GenBank/DDBJ databases">
        <authorList>
            <consortium name="DOE Joint Genome Institute"/>
            <person name="Mondo S.J."/>
            <person name="Amses K.R."/>
            <person name="Simmons D.R."/>
            <person name="Longcore J.E."/>
            <person name="Seto K."/>
            <person name="Alves G.H."/>
            <person name="Bonds A.E."/>
            <person name="Quandt C.A."/>
            <person name="Davis W.J."/>
            <person name="Chang Y."/>
            <person name="Letcher P.M."/>
            <person name="Powell M.J."/>
            <person name="Kuo A."/>
            <person name="Labutti K."/>
            <person name="Pangilinan J."/>
            <person name="Andreopoulos W."/>
            <person name="Tritt A."/>
            <person name="Riley R."/>
            <person name="Hundley H."/>
            <person name="Johnson J."/>
            <person name="Lipzen A."/>
            <person name="Barry K."/>
            <person name="Berbee M.L."/>
            <person name="Buchler N.E."/>
            <person name="Grigoriev I.V."/>
            <person name="Spatafora J.W."/>
            <person name="Stajich J.E."/>
            <person name="James T.Y."/>
        </authorList>
    </citation>
    <scope>NUCLEOTIDE SEQUENCE</scope>
    <source>
        <strain evidence="21">AG</strain>
    </source>
</reference>
<dbReference type="Gene3D" id="3.90.320.10">
    <property type="match status" value="1"/>
</dbReference>
<dbReference type="AlphaFoldDB" id="A0AAD5EEN7"/>
<dbReference type="InterPro" id="IPR014808">
    <property type="entry name" value="DNA_replication_fac_Dna2_N"/>
</dbReference>
<dbReference type="RefSeq" id="XP_051447482.1">
    <property type="nucleotide sequence ID" value="XM_051586723.1"/>
</dbReference>
<dbReference type="EC" id="3.6.4.12" evidence="4"/>
<dbReference type="GeneID" id="75912071"/>
<dbReference type="InterPro" id="IPR011604">
    <property type="entry name" value="PDDEXK-like_dom_sf"/>
</dbReference>
<evidence type="ECO:0000256" key="18">
    <source>
        <dbReference type="SAM" id="MobiDB-lite"/>
    </source>
</evidence>
<evidence type="ECO:0000256" key="13">
    <source>
        <dbReference type="ARBA" id="ARBA00023004"/>
    </source>
</evidence>
<feature type="region of interest" description="Disordered" evidence="18">
    <location>
        <begin position="129"/>
        <end position="165"/>
    </location>
</feature>
<dbReference type="GO" id="GO:0051539">
    <property type="term" value="F:4 iron, 4 sulfur cluster binding"/>
    <property type="evidence" value="ECO:0007669"/>
    <property type="project" value="UniProtKB-KW"/>
</dbReference>
<evidence type="ECO:0000256" key="8">
    <source>
        <dbReference type="ARBA" id="ARBA00022723"/>
    </source>
</evidence>
<evidence type="ECO:0000313" key="22">
    <source>
        <dbReference type="Proteomes" id="UP001206595"/>
    </source>
</evidence>
<keyword evidence="16" id="KW-0511">Multifunctional enzyme</keyword>
<proteinExistence type="inferred from homology"/>
<dbReference type="GO" id="GO:0004518">
    <property type="term" value="F:nuclease activity"/>
    <property type="evidence" value="ECO:0007669"/>
    <property type="project" value="UniProtKB-KW"/>
</dbReference>
<evidence type="ECO:0000256" key="9">
    <source>
        <dbReference type="ARBA" id="ARBA00022741"/>
    </source>
</evidence>
<keyword evidence="5" id="KW-0004">4Fe-4S</keyword>
<evidence type="ECO:0000256" key="14">
    <source>
        <dbReference type="ARBA" id="ARBA00023014"/>
    </source>
</evidence>
<dbReference type="GO" id="GO:0005634">
    <property type="term" value="C:nucleus"/>
    <property type="evidence" value="ECO:0007669"/>
    <property type="project" value="UniProtKB-SubCell"/>
</dbReference>
<keyword evidence="22" id="KW-1185">Reference proteome</keyword>
<dbReference type="GO" id="GO:0016787">
    <property type="term" value="F:hydrolase activity"/>
    <property type="evidence" value="ECO:0007669"/>
    <property type="project" value="UniProtKB-KW"/>
</dbReference>
<dbReference type="EMBL" id="MU620900">
    <property type="protein sequence ID" value="KAI8582478.1"/>
    <property type="molecule type" value="Genomic_DNA"/>
</dbReference>
<dbReference type="InterPro" id="IPR041677">
    <property type="entry name" value="DNA2/NAM7_AAA_11"/>
</dbReference>
<dbReference type="GO" id="GO:0005524">
    <property type="term" value="F:ATP binding"/>
    <property type="evidence" value="ECO:0007669"/>
    <property type="project" value="UniProtKB-KW"/>
</dbReference>
<keyword evidence="11" id="KW-0347">Helicase</keyword>
<evidence type="ECO:0000256" key="4">
    <source>
        <dbReference type="ARBA" id="ARBA00012551"/>
    </source>
</evidence>
<evidence type="ECO:0000256" key="2">
    <source>
        <dbReference type="ARBA" id="ARBA00004123"/>
    </source>
</evidence>
<dbReference type="GO" id="GO:0003678">
    <property type="term" value="F:DNA helicase activity"/>
    <property type="evidence" value="ECO:0007669"/>
    <property type="project" value="UniProtKB-EC"/>
</dbReference>
<sequence>MSDSLHTPLQLNETKETASQDKTPDDWFRSPTVKTLKRRQLQLGEANDDQFPTWFAHGANAQTVFNRPASSIQDLFAIPKSPSPDSPSSFLSNIHLRDKSTQELKIGSSGVQPTTSKPTTSLLHKLQLEKQSKQTNKRPLVENHSPPASKKVKDSDFNSQEIDEFGDDIPIEDLDALLAITQDRTDAAPQPKVAVSDSPQTFQNNSRSKRYGRFLIMEIHSTIYSLDDTSTQLPEKTLYLLEETDNTEHRVKLRDDWIHSAIVCGDLIHVICPNPREKIIVVDNKQNLLIIHPDTLISSTAVSDSFICVRRAVLRDRIRDTADYNEALVHGEILHKVFQSLIPGGDFLFDRVKAEMRRIVMTSVEELYAIDQSEEKVLLILERYIPGMQSWAATYLTAEPPSHATVVTDRGPSFGHDRHQPVVVGIEKVLDIEEHIWSPMYGIKGMIDVTVQAKVKKGLTTQTLTIPLEIKTGVKSKILAHRAQTILYTLLMHDRYGKVIVCPDPPFEKRVVHFSVFFFSDIDISAAILFYSKTNDVLLIPPLRNEVRGLIIGRNTLAVAFKDNLHLPPMIKNLHTCQRCYSVDACVVHHKSLERGTAQSSGLGQIFEDKTNHLNDHHLEFFRTWEELIRLEEGDIHRLRRDIWTVDSHTKEKSGRCWSHLEFIGKSNHPDDTHQNIYDFQRHRDEVNRAILNHQGDDDDEEVISNVTRLHGHISVGDPIVVSSEADHINLGMGFVTRIRKTILTVSLTRPFRGLPSRQALHFDDKENQTFAGVKDANTRDTTHYRIDKDEIAAGMGLVRNNLLTLFLREEDGGDAKRRRLIVDLEEPRFSATKEHLDHTPHHDLNTDQLRAADQVLNAQDYCLILGMPGTGKTTTIAHIIQSLVKQGKSILLTSYTHTAVDNVLSKVRDSGIDVLRIGNIEKVSPALHDCMPNVDGSSHTVQQLVNLYEKSQVVGTTCLGIGQ</sequence>
<evidence type="ECO:0000256" key="7">
    <source>
        <dbReference type="ARBA" id="ARBA00022722"/>
    </source>
</evidence>
<evidence type="ECO:0000256" key="6">
    <source>
        <dbReference type="ARBA" id="ARBA00022705"/>
    </source>
</evidence>
<evidence type="ECO:0000259" key="19">
    <source>
        <dbReference type="Pfam" id="PF08696"/>
    </source>
</evidence>
<evidence type="ECO:0000256" key="1">
    <source>
        <dbReference type="ARBA" id="ARBA00001966"/>
    </source>
</evidence>
<keyword evidence="15" id="KW-0539">Nucleus</keyword>
<name>A0AAD5EEN7_UMBRA</name>
<keyword evidence="12" id="KW-0067">ATP-binding</keyword>
<gene>
    <name evidence="21" type="ORF">K450DRAFT_227370</name>
</gene>
<feature type="compositionally biased region" description="Basic and acidic residues" evidence="18">
    <location>
        <begin position="13"/>
        <end position="28"/>
    </location>
</feature>
<keyword evidence="8" id="KW-0479">Metal-binding</keyword>
<evidence type="ECO:0000256" key="5">
    <source>
        <dbReference type="ARBA" id="ARBA00022485"/>
    </source>
</evidence>
<dbReference type="PANTHER" id="PTHR36531">
    <property type="entry name" value="CRISPR-ASSOCIATED EXONUCLEASE CAS4"/>
    <property type="match status" value="1"/>
</dbReference>
<evidence type="ECO:0000313" key="21">
    <source>
        <dbReference type="EMBL" id="KAI8582478.1"/>
    </source>
</evidence>
<comment type="subcellular location">
    <subcellularLocation>
        <location evidence="2">Nucleus</location>
    </subcellularLocation>
</comment>
<organism evidence="21 22">
    <name type="scientific">Umbelopsis ramanniana AG</name>
    <dbReference type="NCBI Taxonomy" id="1314678"/>
    <lineage>
        <taxon>Eukaryota</taxon>
        <taxon>Fungi</taxon>
        <taxon>Fungi incertae sedis</taxon>
        <taxon>Mucoromycota</taxon>
        <taxon>Mucoromycotina</taxon>
        <taxon>Umbelopsidomycetes</taxon>
        <taxon>Umbelopsidales</taxon>
        <taxon>Umbelopsidaceae</taxon>
        <taxon>Umbelopsis</taxon>
    </lineage>
</organism>
<dbReference type="PANTHER" id="PTHR36531:SF6">
    <property type="entry name" value="DNA REPLICATION ATP-DEPENDENT HELICASE_NUCLEASE DNA2"/>
    <property type="match status" value="1"/>
</dbReference>
<reference evidence="21" key="2">
    <citation type="journal article" date="2022" name="Proc. Natl. Acad. Sci. U.S.A.">
        <title>Diploid-dominant life cycles characterize the early evolution of Fungi.</title>
        <authorList>
            <person name="Amses K.R."/>
            <person name="Simmons D.R."/>
            <person name="Longcore J.E."/>
            <person name="Mondo S.J."/>
            <person name="Seto K."/>
            <person name="Jeronimo G.H."/>
            <person name="Bonds A.E."/>
            <person name="Quandt C.A."/>
            <person name="Davis W.J."/>
            <person name="Chang Y."/>
            <person name="Federici B.A."/>
            <person name="Kuo A."/>
            <person name="LaButti K."/>
            <person name="Pangilinan J."/>
            <person name="Andreopoulos W."/>
            <person name="Tritt A."/>
            <person name="Riley R."/>
            <person name="Hundley H."/>
            <person name="Johnson J."/>
            <person name="Lipzen A."/>
            <person name="Barry K."/>
            <person name="Lang B.F."/>
            <person name="Cuomo C.A."/>
            <person name="Buchler N.E."/>
            <person name="Grigoriev I.V."/>
            <person name="Spatafora J.W."/>
            <person name="Stajich J.E."/>
            <person name="James T.Y."/>
        </authorList>
    </citation>
    <scope>NUCLEOTIDE SEQUENCE</scope>
    <source>
        <strain evidence="21">AG</strain>
    </source>
</reference>
<keyword evidence="10" id="KW-0378">Hydrolase</keyword>
<comment type="caution">
    <text evidence="21">The sequence shown here is derived from an EMBL/GenBank/DDBJ whole genome shotgun (WGS) entry which is preliminary data.</text>
</comment>
<keyword evidence="13" id="KW-0408">Iron</keyword>
<evidence type="ECO:0000256" key="16">
    <source>
        <dbReference type="ARBA" id="ARBA00023268"/>
    </source>
</evidence>
<comment type="catalytic activity">
    <reaction evidence="17">
        <text>ATP + H2O = ADP + phosphate + H(+)</text>
        <dbReference type="Rhea" id="RHEA:13065"/>
        <dbReference type="ChEBI" id="CHEBI:15377"/>
        <dbReference type="ChEBI" id="CHEBI:15378"/>
        <dbReference type="ChEBI" id="CHEBI:30616"/>
        <dbReference type="ChEBI" id="CHEBI:43474"/>
        <dbReference type="ChEBI" id="CHEBI:456216"/>
        <dbReference type="EC" id="3.6.4.12"/>
    </reaction>
</comment>
<dbReference type="GO" id="GO:0006260">
    <property type="term" value="P:DNA replication"/>
    <property type="evidence" value="ECO:0007669"/>
    <property type="project" value="UniProtKB-KW"/>
</dbReference>
<accession>A0AAD5EEN7</accession>
<keyword evidence="14" id="KW-0411">Iron-sulfur</keyword>
<dbReference type="SUPFAM" id="SSF52540">
    <property type="entry name" value="P-loop containing nucleoside triphosphate hydrolases"/>
    <property type="match status" value="1"/>
</dbReference>
<evidence type="ECO:0000259" key="20">
    <source>
        <dbReference type="Pfam" id="PF13086"/>
    </source>
</evidence>
<evidence type="ECO:0000256" key="12">
    <source>
        <dbReference type="ARBA" id="ARBA00022840"/>
    </source>
</evidence>
<dbReference type="Pfam" id="PF13086">
    <property type="entry name" value="AAA_11"/>
    <property type="match status" value="1"/>
</dbReference>
<keyword evidence="9" id="KW-0547">Nucleotide-binding</keyword>
<feature type="region of interest" description="Disordered" evidence="18">
    <location>
        <begin position="1"/>
        <end position="33"/>
    </location>
</feature>
<dbReference type="InterPro" id="IPR027417">
    <property type="entry name" value="P-loop_NTPase"/>
</dbReference>
<protein>
    <recommendedName>
        <fullName evidence="4">DNA helicase</fullName>
        <ecNumber evidence="4">3.6.4.12</ecNumber>
    </recommendedName>
</protein>
<dbReference type="Proteomes" id="UP001206595">
    <property type="component" value="Unassembled WGS sequence"/>
</dbReference>
<feature type="domain" description="DNA replication factor Dna2 N-terminal" evidence="19">
    <location>
        <begin position="243"/>
        <end position="453"/>
    </location>
</feature>
<dbReference type="Gene3D" id="3.40.50.300">
    <property type="entry name" value="P-loop containing nucleotide triphosphate hydrolases"/>
    <property type="match status" value="1"/>
</dbReference>
<keyword evidence="6" id="KW-0235">DNA replication</keyword>
<evidence type="ECO:0000256" key="11">
    <source>
        <dbReference type="ARBA" id="ARBA00022806"/>
    </source>
</evidence>
<feature type="compositionally biased region" description="Polar residues" evidence="18">
    <location>
        <begin position="1"/>
        <end position="12"/>
    </location>
</feature>
<dbReference type="Pfam" id="PF08696">
    <property type="entry name" value="Dna2"/>
    <property type="match status" value="1"/>
</dbReference>
<evidence type="ECO:0000256" key="15">
    <source>
        <dbReference type="ARBA" id="ARBA00023242"/>
    </source>
</evidence>
<evidence type="ECO:0000256" key="10">
    <source>
        <dbReference type="ARBA" id="ARBA00022801"/>
    </source>
</evidence>
<dbReference type="InterPro" id="IPR051827">
    <property type="entry name" value="Cas4_exonuclease"/>
</dbReference>